<evidence type="ECO:0000259" key="2">
    <source>
        <dbReference type="Pfam" id="PF16332"/>
    </source>
</evidence>
<sequence length="623" mass="69808">MGVKGLRKMYVAAIVTLIGLQAIAAQDKSTRDDILAGLKADHPRTMLTNDRLAELKDMAQTDTVLQDYVSEVISRADRYMDSPKLEHKLRGPRLLHISRDCMNRVHNLALAYRWTGETKYADKAIDNMLTVCDFPDWNPSHFLDTAEMSNAVGTGYDWLYHYMDEKTRKKIRSGLIKLGLDPAIELYDKDKAWWTKSAFNWNQVCNGGLTVGALAVADTHPQKAEQIIKKAVETFPLALRTYSPDGAWGEGPGYWHYATMYTVFGLASMQTALGTDFGLTNIEGLDDSALFPIYTTGPTGIYVNFADAGERSRRRPMACMFWLAGKYDRQLYYNAEHKEVQKGRADPGHVMWYAPQKPTDEKVSLDKHFDGKVPVITMRSAWEDPDALFLSIKTGYNQVNHGHLDLGNFEIEALGLRWARDLGRDDYNLPGYWNSRKGGTRWTYYRLNSLSHSVPLLAGEGQDPTGKAHFIDVELNCDQPCAVLDMSSAYSDHAKRVRRGIALPNGRKGPVLIQDEYYIPNDKPTDVVWAMTTDADIKLNGSEATLTLKGEKMIARIISPSNAAFSKESAAQQPPEKDNKGVSRLLVKLDQPSGKTTIAVSLAPVWPEGPPPQIKKIMPLSRW</sequence>
<dbReference type="Gene3D" id="2.70.98.70">
    <property type="match status" value="1"/>
</dbReference>
<evidence type="ECO:0000313" key="3">
    <source>
        <dbReference type="EMBL" id="AQT66997.1"/>
    </source>
</evidence>
<proteinExistence type="predicted"/>
<reference evidence="4" key="1">
    <citation type="submission" date="2017-02" db="EMBL/GenBank/DDBJ databases">
        <title>Comparative genomics and description of representatives of a novel lineage of planctomycetes thriving in anoxic sediments.</title>
        <authorList>
            <person name="Spring S."/>
            <person name="Bunk B."/>
            <person name="Sproer C."/>
        </authorList>
    </citation>
    <scope>NUCLEOTIDE SEQUENCE [LARGE SCALE GENOMIC DNA]</scope>
    <source>
        <strain evidence="4">ST-NAGAB-D1</strain>
    </source>
</reference>
<dbReference type="InterPro" id="IPR032518">
    <property type="entry name" value="HepII_N"/>
</dbReference>
<feature type="chain" id="PRO_5012956670" evidence="1">
    <location>
        <begin position="25"/>
        <end position="623"/>
    </location>
</feature>
<dbReference type="Proteomes" id="UP000189674">
    <property type="component" value="Chromosome"/>
</dbReference>
<dbReference type="KEGG" id="alus:STSP2_00135"/>
<keyword evidence="4" id="KW-1185">Reference proteome</keyword>
<evidence type="ECO:0000313" key="4">
    <source>
        <dbReference type="Proteomes" id="UP000189674"/>
    </source>
</evidence>
<dbReference type="RefSeq" id="WP_169852877.1">
    <property type="nucleotide sequence ID" value="NZ_CP019791.1"/>
</dbReference>
<keyword evidence="1" id="KW-0732">Signal</keyword>
<evidence type="ECO:0000256" key="1">
    <source>
        <dbReference type="SAM" id="SignalP"/>
    </source>
</evidence>
<organism evidence="3 4">
    <name type="scientific">Anaerohalosphaera lusitana</name>
    <dbReference type="NCBI Taxonomy" id="1936003"/>
    <lineage>
        <taxon>Bacteria</taxon>
        <taxon>Pseudomonadati</taxon>
        <taxon>Planctomycetota</taxon>
        <taxon>Phycisphaerae</taxon>
        <taxon>Sedimentisphaerales</taxon>
        <taxon>Anaerohalosphaeraceae</taxon>
        <taxon>Anaerohalosphaera</taxon>
    </lineage>
</organism>
<dbReference type="STRING" id="1936003.STSP2_00135"/>
<dbReference type="PANTHER" id="PTHR38045">
    <property type="entry name" value="CHROMOSOME 1, WHOLE GENOME SHOTGUN SEQUENCE"/>
    <property type="match status" value="1"/>
</dbReference>
<dbReference type="Pfam" id="PF16332">
    <property type="entry name" value="DUF4962"/>
    <property type="match status" value="1"/>
</dbReference>
<dbReference type="EMBL" id="CP019791">
    <property type="protein sequence ID" value="AQT66997.1"/>
    <property type="molecule type" value="Genomic_DNA"/>
</dbReference>
<dbReference type="InterPro" id="IPR008929">
    <property type="entry name" value="Chondroitin_lyas"/>
</dbReference>
<accession>A0A1U9NGV6</accession>
<dbReference type="AlphaFoldDB" id="A0A1U9NGV6"/>
<dbReference type="SUPFAM" id="SSF48230">
    <property type="entry name" value="Chondroitin AC/alginate lyase"/>
    <property type="match status" value="1"/>
</dbReference>
<feature type="domain" description="Heparinase II N-terminal" evidence="2">
    <location>
        <begin position="34"/>
        <end position="308"/>
    </location>
</feature>
<feature type="signal peptide" evidence="1">
    <location>
        <begin position="1"/>
        <end position="24"/>
    </location>
</feature>
<gene>
    <name evidence="3" type="ORF">STSP2_00135</name>
</gene>
<dbReference type="Gene3D" id="1.50.10.100">
    <property type="entry name" value="Chondroitin AC/alginate lyase"/>
    <property type="match status" value="1"/>
</dbReference>
<dbReference type="PANTHER" id="PTHR38045:SF1">
    <property type="entry name" value="HEPARINASE II_III-LIKE PROTEIN"/>
    <property type="match status" value="1"/>
</dbReference>
<name>A0A1U9NGV6_9BACT</name>
<protein>
    <submittedName>
        <fullName evidence="3">Heparinase II/III-like protein</fullName>
    </submittedName>
</protein>